<dbReference type="EMBL" id="JADFTS010000001">
    <property type="protein sequence ID" value="KAF9623894.1"/>
    <property type="molecule type" value="Genomic_DNA"/>
</dbReference>
<name>A0A835IUZ4_9MAGN</name>
<accession>A0A835IUZ4</accession>
<dbReference type="GO" id="GO:1990904">
    <property type="term" value="C:ribonucleoprotein complex"/>
    <property type="evidence" value="ECO:0007669"/>
    <property type="project" value="TreeGrafter"/>
</dbReference>
<evidence type="ECO:0000256" key="2">
    <source>
        <dbReference type="ARBA" id="ARBA00022768"/>
    </source>
</evidence>
<feature type="non-terminal residue" evidence="5">
    <location>
        <position position="1"/>
    </location>
</feature>
<dbReference type="PANTHER" id="PTHR42908">
    <property type="entry name" value="TRANSLATION ELONGATION FACTOR-RELATED"/>
    <property type="match status" value="1"/>
</dbReference>
<dbReference type="GO" id="GO:0003746">
    <property type="term" value="F:translation elongation factor activity"/>
    <property type="evidence" value="ECO:0007669"/>
    <property type="project" value="UniProtKB-KW"/>
</dbReference>
<dbReference type="OrthoDB" id="364892at2759"/>
<feature type="domain" description="Tr-type G" evidence="4">
    <location>
        <begin position="19"/>
        <end position="98"/>
    </location>
</feature>
<dbReference type="GO" id="GO:0005829">
    <property type="term" value="C:cytosol"/>
    <property type="evidence" value="ECO:0007669"/>
    <property type="project" value="TreeGrafter"/>
</dbReference>
<dbReference type="Proteomes" id="UP000631114">
    <property type="component" value="Unassembled WGS sequence"/>
</dbReference>
<evidence type="ECO:0000259" key="4">
    <source>
        <dbReference type="Pfam" id="PF00009"/>
    </source>
</evidence>
<evidence type="ECO:0000313" key="6">
    <source>
        <dbReference type="Proteomes" id="UP000631114"/>
    </source>
</evidence>
<gene>
    <name evidence="5" type="ORF">IFM89_006240</name>
</gene>
<dbReference type="InterPro" id="IPR027417">
    <property type="entry name" value="P-loop_NTPase"/>
</dbReference>
<reference evidence="5 6" key="1">
    <citation type="submission" date="2020-10" db="EMBL/GenBank/DDBJ databases">
        <title>The Coptis chinensis genome and diversification of protoberbering-type alkaloids.</title>
        <authorList>
            <person name="Wang B."/>
            <person name="Shu S."/>
            <person name="Song C."/>
            <person name="Liu Y."/>
        </authorList>
    </citation>
    <scope>NUCLEOTIDE SEQUENCE [LARGE SCALE GENOMIC DNA]</scope>
    <source>
        <strain evidence="5">HL-2020</strain>
        <tissue evidence="5">Leaf</tissue>
    </source>
</reference>
<evidence type="ECO:0000256" key="1">
    <source>
        <dbReference type="ARBA" id="ARBA00022490"/>
    </source>
</evidence>
<keyword evidence="3" id="KW-0648">Protein biosynthesis</keyword>
<keyword evidence="6" id="KW-1185">Reference proteome</keyword>
<dbReference type="GO" id="GO:0005525">
    <property type="term" value="F:GTP binding"/>
    <property type="evidence" value="ECO:0007669"/>
    <property type="project" value="InterPro"/>
</dbReference>
<keyword evidence="2" id="KW-0251">Elongation factor</keyword>
<sequence>MQMKFSEEARGIMNMKDGIHNIIVIAHVDHGMSYCVILCDTSRDVRVTLTGADEAKHRMTTKAAAFSFNYELSDKSIYLINLIDSPSHIDFSSEVSAAL</sequence>
<evidence type="ECO:0000313" key="5">
    <source>
        <dbReference type="EMBL" id="KAF9623894.1"/>
    </source>
</evidence>
<proteinExistence type="predicted"/>
<comment type="caution">
    <text evidence="5">The sequence shown here is derived from an EMBL/GenBank/DDBJ whole genome shotgun (WGS) entry which is preliminary data.</text>
</comment>
<dbReference type="GO" id="GO:0043022">
    <property type="term" value="F:ribosome binding"/>
    <property type="evidence" value="ECO:0007669"/>
    <property type="project" value="TreeGrafter"/>
</dbReference>
<dbReference type="SUPFAM" id="SSF52540">
    <property type="entry name" value="P-loop containing nucleoside triphosphate hydrolases"/>
    <property type="match status" value="1"/>
</dbReference>
<dbReference type="InterPro" id="IPR000795">
    <property type="entry name" value="T_Tr_GTP-bd_dom"/>
</dbReference>
<dbReference type="PANTHER" id="PTHR42908:SF10">
    <property type="entry name" value="EUKARYOTIC TRANSLATION ELONGATION FACTOR 2"/>
    <property type="match status" value="1"/>
</dbReference>
<protein>
    <recommendedName>
        <fullName evidence="4">Tr-type G domain-containing protein</fullName>
    </recommendedName>
</protein>
<dbReference type="GO" id="GO:0003924">
    <property type="term" value="F:GTPase activity"/>
    <property type="evidence" value="ECO:0007669"/>
    <property type="project" value="InterPro"/>
</dbReference>
<dbReference type="Gene3D" id="3.40.50.300">
    <property type="entry name" value="P-loop containing nucleotide triphosphate hydrolases"/>
    <property type="match status" value="1"/>
</dbReference>
<organism evidence="5 6">
    <name type="scientific">Coptis chinensis</name>
    <dbReference type="NCBI Taxonomy" id="261450"/>
    <lineage>
        <taxon>Eukaryota</taxon>
        <taxon>Viridiplantae</taxon>
        <taxon>Streptophyta</taxon>
        <taxon>Embryophyta</taxon>
        <taxon>Tracheophyta</taxon>
        <taxon>Spermatophyta</taxon>
        <taxon>Magnoliopsida</taxon>
        <taxon>Ranunculales</taxon>
        <taxon>Ranunculaceae</taxon>
        <taxon>Coptidoideae</taxon>
        <taxon>Coptis</taxon>
    </lineage>
</organism>
<dbReference type="AlphaFoldDB" id="A0A835IUZ4"/>
<keyword evidence="1" id="KW-0963">Cytoplasm</keyword>
<evidence type="ECO:0000256" key="3">
    <source>
        <dbReference type="ARBA" id="ARBA00022917"/>
    </source>
</evidence>
<dbReference type="Pfam" id="PF00009">
    <property type="entry name" value="GTP_EFTU"/>
    <property type="match status" value="1"/>
</dbReference>